<dbReference type="PANTHER" id="PTHR46051">
    <property type="entry name" value="SH2 DOMAIN-CONTAINING PROTEIN"/>
    <property type="match status" value="1"/>
</dbReference>
<evidence type="ECO:0000256" key="13">
    <source>
        <dbReference type="ARBA" id="ARBA00023130"/>
    </source>
</evidence>
<feature type="domain" description="SAM" evidence="20">
    <location>
        <begin position="1217"/>
        <end position="1281"/>
    </location>
</feature>
<keyword evidence="13" id="KW-1064">Adaptive immunity</keyword>
<dbReference type="Gene3D" id="3.60.10.10">
    <property type="entry name" value="Endonuclease/exonuclease/phosphatase"/>
    <property type="match status" value="1"/>
</dbReference>
<evidence type="ECO:0000256" key="9">
    <source>
        <dbReference type="ARBA" id="ARBA00022553"/>
    </source>
</evidence>
<evidence type="ECO:0000256" key="10">
    <source>
        <dbReference type="ARBA" id="ARBA00022588"/>
    </source>
</evidence>
<evidence type="ECO:0000313" key="21">
    <source>
        <dbReference type="Proteomes" id="UP000694888"/>
    </source>
</evidence>
<keyword evidence="9" id="KW-0597">Phosphoprotein</keyword>
<feature type="domain" description="SH2" evidence="19">
    <location>
        <begin position="45"/>
        <end position="143"/>
    </location>
</feature>
<keyword evidence="10" id="KW-0399">Innate immunity</keyword>
<keyword evidence="11" id="KW-0378">Hydrolase</keyword>
<dbReference type="InterPro" id="IPR057510">
    <property type="entry name" value="C2_SHIP1-2_first"/>
</dbReference>
<feature type="compositionally biased region" description="Polar residues" evidence="18">
    <location>
        <begin position="1056"/>
        <end position="1069"/>
    </location>
</feature>
<name>A0ABM0JKV7_APLCA</name>
<sequence length="1283" mass="141741">MLADDDDIMVVSGPGKARARSHAIKLGSNGRAGARVVHTRMSAVFFHRGITRLRAEELLLQAEEDGSFLVRDSESVTGAYVLCLLHQHRVHQYRILPDKDGRISVQSEGDMQPPSYTDLPSLVTSYINKGEKNGLVCALRKAVSPEGSEVAEADSEDDDFDDVKQAVDDKSGAPKTFKFGLLNNFARLDLSSCDGEFVDAMKAYVDQGLEKDAGMASAAATGAGGGASCPMPEFQKLVAVAGKGLQRELDVFLLKLSMCQDMLSQEDDDKRRTLTSNPLDRLGSYIDFMAAKLETCRTQILALEKKAQEVISESGEAKDEEYAYPDVGDASTLGPQPFTPLALRRSSSISIPLSTFEVKVLKYGKTNYRLKLTVDIHQGRFFAVKPSKDLLDSSNTFPHDKILQLVKNTTDNSRLHLIFDNKKKYTYQFENALARESFCLQIRQMKSLHSQEQDVDNISIFIGTWNMGKSAPVDTLKFWLKCNGEGRSKDRTLSRLPHDIYVIGTQESAMTEKDWINTIKAALKASLNLDVDLLESCSLWGLRTLVFINPRHRNKISHIQKSSVRTGIANALGNKGAAAISFLLSGTSFCFINAHLASGEERLDRRNANFRDILKSLSLGPKNLECYDITHKFHHVFFFGDLNYRVTEPVELVLRRLERREFSGLLEQDQLRRCQFEKKAFFGFSESEITFMPTYRLERHTAGYKYDWKKVKATTERINVPSWCDRVLWHSFPGTFIENTAYGCVENMLNSDHRPVFGSFTVGIASPFIQNRASLQDNYNVKFIFKTIEAQIKTSTKQFYILEFSSACLPDIICCESNKRFGDSQKAGFTNNPIWTAEQLPQLRPLFGDVDYLEDQHLLIAVKGSGEDHESYGECVISLKDMFGGEPCYFEATMTHYGEETGKMKGEWYISLGGMPGPSSRSSRKTYDFIALDTEYRDPEEFLSLSPPVAEPGQASPFLLSGDSGTFQNNLATQTGEDELKITIPSHYVNHNVIKRAPSDPVPECPKFEDGVEQPPPIPNKRGKAPLMGQLSLQVKATPQGASGGSGLASKESSRSPEISGNFSLSPPTTGGEVSFAGGGGADRSSGGNRSHGQKYPSNHVFGPASSSSSSSPALSQQHKLATKADGASPPSPAAGVKQKGRQGVAPQGAGFKAGAVRVMDVDPPTPRTPPLVWQARVDQDSYLPGIQKPKVVPTAPPMPEQEIYPSIAIRPYEELKKPTNVQEWLIGLGLAEYTSLFLRNGYDSMSSLSTLNAAGIMKMGIRDGEHHMRILNSVRDMKGRSM</sequence>
<keyword evidence="12" id="KW-0391">Immunity</keyword>
<dbReference type="SMART" id="SM00252">
    <property type="entry name" value="SH2"/>
    <property type="match status" value="1"/>
</dbReference>
<dbReference type="Pfam" id="PF00536">
    <property type="entry name" value="SAM_1"/>
    <property type="match status" value="1"/>
</dbReference>
<evidence type="ECO:0000256" key="2">
    <source>
        <dbReference type="ARBA" id="ARBA00004245"/>
    </source>
</evidence>
<evidence type="ECO:0000259" key="19">
    <source>
        <dbReference type="PROSITE" id="PS50001"/>
    </source>
</evidence>
<accession>A0ABM0JKV7</accession>
<gene>
    <name evidence="22" type="primary">LOC101860885</name>
</gene>
<dbReference type="SUPFAM" id="SSF55550">
    <property type="entry name" value="SH2 domain"/>
    <property type="match status" value="1"/>
</dbReference>
<dbReference type="Pfam" id="PF24147">
    <property type="entry name" value="C2_SHIP1-2_2nd"/>
    <property type="match status" value="1"/>
</dbReference>
<evidence type="ECO:0000256" key="4">
    <source>
        <dbReference type="ARBA" id="ARBA00004486"/>
    </source>
</evidence>
<protein>
    <recommendedName>
        <fullName evidence="7">phosphatidylinositol-3,4,5-trisphosphate 5-phosphatase</fullName>
        <ecNumber evidence="7">3.1.3.86</ecNumber>
    </recommendedName>
</protein>
<evidence type="ECO:0000256" key="14">
    <source>
        <dbReference type="ARBA" id="ARBA00023136"/>
    </source>
</evidence>
<keyword evidence="15" id="KW-0206">Cytoskeleton</keyword>
<dbReference type="InterPro" id="IPR000300">
    <property type="entry name" value="IPPc"/>
</dbReference>
<dbReference type="PANTHER" id="PTHR46051:SF1">
    <property type="entry name" value="INOSITOL POLYPHOSPHATE-RELATED PHOSPHATASE DOMAIN-CONTAINING PROTEIN"/>
    <property type="match status" value="1"/>
</dbReference>
<dbReference type="SUPFAM" id="SSF56219">
    <property type="entry name" value="DNase I-like"/>
    <property type="match status" value="1"/>
</dbReference>
<dbReference type="Pfam" id="PF22669">
    <property type="entry name" value="Exo_endo_phos2"/>
    <property type="match status" value="1"/>
</dbReference>
<dbReference type="RefSeq" id="XP_005096101.1">
    <property type="nucleotide sequence ID" value="XM_005096044.3"/>
</dbReference>
<dbReference type="PROSITE" id="PS50001">
    <property type="entry name" value="SH2"/>
    <property type="match status" value="1"/>
</dbReference>
<keyword evidence="14" id="KW-0472">Membrane</keyword>
<dbReference type="InterPro" id="IPR000980">
    <property type="entry name" value="SH2"/>
</dbReference>
<keyword evidence="21" id="KW-1185">Reference proteome</keyword>
<dbReference type="PROSITE" id="PS50105">
    <property type="entry name" value="SAM_DOMAIN"/>
    <property type="match status" value="1"/>
</dbReference>
<dbReference type="InterPro" id="IPR036860">
    <property type="entry name" value="SH2_dom_sf"/>
</dbReference>
<proteinExistence type="inferred from homology"/>
<comment type="subcellular location">
    <subcellularLocation>
        <location evidence="4">Cell projection</location>
        <location evidence="4">Filopodium</location>
    </subcellularLocation>
    <subcellularLocation>
        <location evidence="5">Cell projection</location>
        <location evidence="5">Lamellipodium</location>
    </subcellularLocation>
    <subcellularLocation>
        <location evidence="2">Cytoplasm</location>
        <location evidence="2">Cytoskeleton</location>
    </subcellularLocation>
    <subcellularLocation>
        <location evidence="1">Membrane</location>
        <topology evidence="1">Peripheral membrane protein</topology>
    </subcellularLocation>
    <subcellularLocation>
        <location evidence="3">Nucleus speckle</location>
    </subcellularLocation>
</comment>
<comment type="similarity">
    <text evidence="6">Belongs to the inositol 1,4,5-trisphosphate 5-phosphatase family.</text>
</comment>
<evidence type="ECO:0000256" key="8">
    <source>
        <dbReference type="ARBA" id="ARBA00022490"/>
    </source>
</evidence>
<evidence type="ECO:0000256" key="12">
    <source>
        <dbReference type="ARBA" id="ARBA00022859"/>
    </source>
</evidence>
<dbReference type="Pfam" id="PF00017">
    <property type="entry name" value="SH2"/>
    <property type="match status" value="1"/>
</dbReference>
<organism evidence="21 22">
    <name type="scientific">Aplysia californica</name>
    <name type="common">California sea hare</name>
    <dbReference type="NCBI Taxonomy" id="6500"/>
    <lineage>
        <taxon>Eukaryota</taxon>
        <taxon>Metazoa</taxon>
        <taxon>Spiralia</taxon>
        <taxon>Lophotrochozoa</taxon>
        <taxon>Mollusca</taxon>
        <taxon>Gastropoda</taxon>
        <taxon>Heterobranchia</taxon>
        <taxon>Euthyneura</taxon>
        <taxon>Tectipleura</taxon>
        <taxon>Aplysiida</taxon>
        <taxon>Aplysioidea</taxon>
        <taxon>Aplysiidae</taxon>
        <taxon>Aplysia</taxon>
    </lineage>
</organism>
<keyword evidence="17" id="KW-0727">SH2 domain</keyword>
<evidence type="ECO:0000256" key="16">
    <source>
        <dbReference type="ARBA" id="ARBA00023273"/>
    </source>
</evidence>
<dbReference type="GeneID" id="101860885"/>
<dbReference type="SMART" id="SM00128">
    <property type="entry name" value="IPPc"/>
    <property type="match status" value="1"/>
</dbReference>
<evidence type="ECO:0000313" key="22">
    <source>
        <dbReference type="RefSeq" id="XP_005096101.1"/>
    </source>
</evidence>
<evidence type="ECO:0000256" key="15">
    <source>
        <dbReference type="ARBA" id="ARBA00023212"/>
    </source>
</evidence>
<evidence type="ECO:0000256" key="5">
    <source>
        <dbReference type="ARBA" id="ARBA00004510"/>
    </source>
</evidence>
<dbReference type="InterPro" id="IPR036691">
    <property type="entry name" value="Endo/exonu/phosph_ase_sf"/>
</dbReference>
<evidence type="ECO:0000256" key="17">
    <source>
        <dbReference type="PROSITE-ProRule" id="PRU00191"/>
    </source>
</evidence>
<evidence type="ECO:0000256" key="1">
    <source>
        <dbReference type="ARBA" id="ARBA00004170"/>
    </source>
</evidence>
<feature type="region of interest" description="Disordered" evidence="18">
    <location>
        <begin position="1000"/>
        <end position="1025"/>
    </location>
</feature>
<dbReference type="Gene3D" id="3.30.505.10">
    <property type="entry name" value="SH2 domain"/>
    <property type="match status" value="1"/>
</dbReference>
<dbReference type="Pfam" id="PF24150">
    <property type="entry name" value="C2_SHIP1-2_first"/>
    <property type="match status" value="1"/>
</dbReference>
<dbReference type="InterPro" id="IPR057509">
    <property type="entry name" value="C2_SHIP1-2_2nd"/>
</dbReference>
<feature type="region of interest" description="Disordered" evidence="18">
    <location>
        <begin position="1037"/>
        <end position="1151"/>
    </location>
</feature>
<evidence type="ECO:0000256" key="18">
    <source>
        <dbReference type="SAM" id="MobiDB-lite"/>
    </source>
</evidence>
<evidence type="ECO:0000256" key="3">
    <source>
        <dbReference type="ARBA" id="ARBA00004324"/>
    </source>
</evidence>
<evidence type="ECO:0000256" key="7">
    <source>
        <dbReference type="ARBA" id="ARBA00012981"/>
    </source>
</evidence>
<dbReference type="Proteomes" id="UP000694888">
    <property type="component" value="Unplaced"/>
</dbReference>
<evidence type="ECO:0000259" key="20">
    <source>
        <dbReference type="PROSITE" id="PS50105"/>
    </source>
</evidence>
<keyword evidence="16" id="KW-0966">Cell projection</keyword>
<evidence type="ECO:0000256" key="6">
    <source>
        <dbReference type="ARBA" id="ARBA00008734"/>
    </source>
</evidence>
<dbReference type="SMART" id="SM00454">
    <property type="entry name" value="SAM"/>
    <property type="match status" value="1"/>
</dbReference>
<dbReference type="InterPro" id="IPR001660">
    <property type="entry name" value="SAM"/>
</dbReference>
<keyword evidence="8" id="KW-0963">Cytoplasm</keyword>
<dbReference type="EC" id="3.1.3.86" evidence="7"/>
<dbReference type="Gene3D" id="1.10.150.50">
    <property type="entry name" value="Transcription Factor, Ets-1"/>
    <property type="match status" value="1"/>
</dbReference>
<dbReference type="SUPFAM" id="SSF47769">
    <property type="entry name" value="SAM/Pointed domain"/>
    <property type="match status" value="1"/>
</dbReference>
<reference evidence="22" key="1">
    <citation type="submission" date="2025-08" db="UniProtKB">
        <authorList>
            <consortium name="RefSeq"/>
        </authorList>
    </citation>
    <scope>IDENTIFICATION</scope>
</reference>
<dbReference type="InterPro" id="IPR013761">
    <property type="entry name" value="SAM/pointed_sf"/>
</dbReference>
<evidence type="ECO:0000256" key="11">
    <source>
        <dbReference type="ARBA" id="ARBA00022801"/>
    </source>
</evidence>